<organism evidence="1 2">
    <name type="scientific">Olivibacter ginsenosidimutans</name>
    <dbReference type="NCBI Taxonomy" id="1176537"/>
    <lineage>
        <taxon>Bacteria</taxon>
        <taxon>Pseudomonadati</taxon>
        <taxon>Bacteroidota</taxon>
        <taxon>Sphingobacteriia</taxon>
        <taxon>Sphingobacteriales</taxon>
        <taxon>Sphingobacteriaceae</taxon>
        <taxon>Olivibacter</taxon>
    </lineage>
</organism>
<dbReference type="InterPro" id="IPR013785">
    <property type="entry name" value="Aldolase_TIM"/>
</dbReference>
<dbReference type="InterPro" id="IPR017853">
    <property type="entry name" value="GH"/>
</dbReference>
<keyword evidence="2" id="KW-1185">Reference proteome</keyword>
<evidence type="ECO:0000313" key="1">
    <source>
        <dbReference type="EMBL" id="GAA4787132.1"/>
    </source>
</evidence>
<dbReference type="Gene3D" id="3.20.20.70">
    <property type="entry name" value="Aldolase class I"/>
    <property type="match status" value="1"/>
</dbReference>
<accession>A0ABP9AXL9</accession>
<protein>
    <submittedName>
        <fullName evidence="1">Alpha-galactosidase</fullName>
    </submittedName>
</protein>
<sequence>MLLSIISTAQIVRAQNETILFGKHNELIIDGQSGLFSIKHQQKIIIDHAYASFSTNQTLFTTGTYSSHQIKTEKINDRLLGKAIKVTLISTAAGKPTMRQLFYCYENQEFLITELEISGAALRTNYLAPLITQTAQLLTEGDVRSLFVPFDNDTFISYNAKPLSKQTNISAEIGAIYDNNSRQGLILGSLNHMTWKTGVKSAGQNASLKQLEIWAGYTDPAVTRDTMEHGYLRGNTISSPKMFVGYFSDWRDGMECYAKAGRLVEPPYIQPWMKATPVGWNSWGVIQDHLNYEKATQIVDFFDRKIPQFRNEDNTAYIDLDSYWDNMIKGGLSGDLSQLKAFVSYCQAKHLEPGVYWAPFADWGFRGNKDRIAEGSIYTFSEMWTKTAKGYHDIDGARALDPTHPGTRARIHYVINTLKDCGFKLIKIDFLGHAAAESTKFYDTTITTGMQAFRYGMEYLSDVLHHSMLTYAAISPSLATARYAHVRRIACDAFNTIDHSAYTLNSVSYGWWQTYLYDYIDADHLVFHQTNEGTHRARLISGLITGTIILGDDYTVHEDWHDQIIEWLQNPALKQVFHSGKAFRPVEGNTGTKSSTLFIRQDGENIYLAVFNFKKGPNHVVIDKHRLGLSPAETYQLSEILNHKTEILRTTLNITFEQEGAYLYRIHKK</sequence>
<name>A0ABP9AXL9_9SPHI</name>
<evidence type="ECO:0000313" key="2">
    <source>
        <dbReference type="Proteomes" id="UP001501411"/>
    </source>
</evidence>
<proteinExistence type="predicted"/>
<dbReference type="Proteomes" id="UP001501411">
    <property type="component" value="Unassembled WGS sequence"/>
</dbReference>
<reference evidence="2" key="1">
    <citation type="journal article" date="2019" name="Int. J. Syst. Evol. Microbiol.">
        <title>The Global Catalogue of Microorganisms (GCM) 10K type strain sequencing project: providing services to taxonomists for standard genome sequencing and annotation.</title>
        <authorList>
            <consortium name="The Broad Institute Genomics Platform"/>
            <consortium name="The Broad Institute Genome Sequencing Center for Infectious Disease"/>
            <person name="Wu L."/>
            <person name="Ma J."/>
        </authorList>
    </citation>
    <scope>NUCLEOTIDE SEQUENCE [LARGE SCALE GENOMIC DNA]</scope>
    <source>
        <strain evidence="2">JCM 18200</strain>
    </source>
</reference>
<dbReference type="EMBL" id="BAABIQ010000007">
    <property type="protein sequence ID" value="GAA4787132.1"/>
    <property type="molecule type" value="Genomic_DNA"/>
</dbReference>
<gene>
    <name evidence="1" type="ORF">GCM10023231_14090</name>
</gene>
<comment type="caution">
    <text evidence="1">The sequence shown here is derived from an EMBL/GenBank/DDBJ whole genome shotgun (WGS) entry which is preliminary data.</text>
</comment>
<dbReference type="SUPFAM" id="SSF51445">
    <property type="entry name" value="(Trans)glycosidases"/>
    <property type="match status" value="1"/>
</dbReference>